<name>A0ABS3X2E2_9ACTN</name>
<keyword evidence="4" id="KW-1185">Reference proteome</keyword>
<dbReference type="RefSeq" id="WP_209268038.1">
    <property type="nucleotide sequence ID" value="NZ_JAFFZN010000032.1"/>
</dbReference>
<reference evidence="3 4" key="1">
    <citation type="submission" date="2021-02" db="EMBL/GenBank/DDBJ databases">
        <title>Streptomyces spirodelae sp. nov., isolated from duckweed.</title>
        <authorList>
            <person name="Saimee Y."/>
            <person name="Duangmal K."/>
        </authorList>
    </citation>
    <scope>NUCLEOTIDE SEQUENCE [LARGE SCALE GENOMIC DNA]</scope>
    <source>
        <strain evidence="3 4">DW4-2</strain>
    </source>
</reference>
<dbReference type="Pfam" id="PF07510">
    <property type="entry name" value="GmrSD_C"/>
    <property type="match status" value="1"/>
</dbReference>
<dbReference type="PANTHER" id="PTHR24094:SF15">
    <property type="entry name" value="AMP-DEPENDENT SYNTHETASE_LIGASE DOMAIN-CONTAINING PROTEIN-RELATED"/>
    <property type="match status" value="1"/>
</dbReference>
<evidence type="ECO:0000259" key="2">
    <source>
        <dbReference type="Pfam" id="PF07510"/>
    </source>
</evidence>
<dbReference type="GO" id="GO:0004519">
    <property type="term" value="F:endonuclease activity"/>
    <property type="evidence" value="ECO:0007669"/>
    <property type="project" value="UniProtKB-KW"/>
</dbReference>
<evidence type="ECO:0000313" key="4">
    <source>
        <dbReference type="Proteomes" id="UP001518976"/>
    </source>
</evidence>
<dbReference type="Proteomes" id="UP001518976">
    <property type="component" value="Unassembled WGS sequence"/>
</dbReference>
<dbReference type="PANTHER" id="PTHR24094">
    <property type="entry name" value="SECRETED PROTEIN"/>
    <property type="match status" value="1"/>
</dbReference>
<sequence>MVRGLTAAALAFPLLTAAAPAVAEPASGRQAVDLPVVQAIEALPVEKESRAGYKRSKFRHWVDTDRDGCNTRQEVLIEEATEEPRVGPGCSLTDGEWFSYYDAKTTDNPRGLDIDHMVPLAEAWDSGASAWDAKKRERYANDLDSPRSLVAVTARENRQKADKDPAGWWVPAASASCQYLSDWVATKTRWQLALDQAEKNALGKRAAACPNTRVKTDIAR</sequence>
<keyword evidence="1" id="KW-0732">Signal</keyword>
<proteinExistence type="predicted"/>
<feature type="signal peptide" evidence="1">
    <location>
        <begin position="1"/>
        <end position="23"/>
    </location>
</feature>
<organism evidence="3 4">
    <name type="scientific">Streptomyces spirodelae</name>
    <dbReference type="NCBI Taxonomy" id="2812904"/>
    <lineage>
        <taxon>Bacteria</taxon>
        <taxon>Bacillati</taxon>
        <taxon>Actinomycetota</taxon>
        <taxon>Actinomycetes</taxon>
        <taxon>Kitasatosporales</taxon>
        <taxon>Streptomycetaceae</taxon>
        <taxon>Streptomyces</taxon>
    </lineage>
</organism>
<comment type="caution">
    <text evidence="3">The sequence shown here is derived from an EMBL/GenBank/DDBJ whole genome shotgun (WGS) entry which is preliminary data.</text>
</comment>
<feature type="domain" description="GmrSD restriction endonucleases C-terminal" evidence="2">
    <location>
        <begin position="104"/>
        <end position="204"/>
    </location>
</feature>
<keyword evidence="3" id="KW-0378">Hydrolase</keyword>
<evidence type="ECO:0000256" key="1">
    <source>
        <dbReference type="SAM" id="SignalP"/>
    </source>
</evidence>
<feature type="chain" id="PRO_5045638599" evidence="1">
    <location>
        <begin position="24"/>
        <end position="220"/>
    </location>
</feature>
<evidence type="ECO:0000313" key="3">
    <source>
        <dbReference type="EMBL" id="MBO8189247.1"/>
    </source>
</evidence>
<keyword evidence="3" id="KW-0255">Endonuclease</keyword>
<accession>A0ABS3X2E2</accession>
<keyword evidence="3" id="KW-0540">Nuclease</keyword>
<gene>
    <name evidence="3" type="ORF">JW592_27905</name>
</gene>
<dbReference type="InterPro" id="IPR011089">
    <property type="entry name" value="GmrSD_C"/>
</dbReference>
<dbReference type="EMBL" id="JAFFZN010000032">
    <property type="protein sequence ID" value="MBO8189247.1"/>
    <property type="molecule type" value="Genomic_DNA"/>
</dbReference>
<protein>
    <submittedName>
        <fullName evidence="3">HNH endonuclease</fullName>
    </submittedName>
</protein>